<evidence type="ECO:0000256" key="2">
    <source>
        <dbReference type="SAM" id="SignalP"/>
    </source>
</evidence>
<feature type="signal peptide" evidence="2">
    <location>
        <begin position="1"/>
        <end position="17"/>
    </location>
</feature>
<evidence type="ECO:0000256" key="1">
    <source>
        <dbReference type="SAM" id="MobiDB-lite"/>
    </source>
</evidence>
<proteinExistence type="predicted"/>
<name>A0A9P8PI38_WICPI</name>
<protein>
    <recommendedName>
        <fullName evidence="5">Secreted protein</fullName>
    </recommendedName>
</protein>
<reference evidence="3" key="1">
    <citation type="journal article" date="2021" name="Open Biol.">
        <title>Shared evolutionary footprints suggest mitochondrial oxidative damage underlies multiple complex I losses in fungi.</title>
        <authorList>
            <person name="Schikora-Tamarit M.A."/>
            <person name="Marcet-Houben M."/>
            <person name="Nosek J."/>
            <person name="Gabaldon T."/>
        </authorList>
    </citation>
    <scope>NUCLEOTIDE SEQUENCE</scope>
    <source>
        <strain evidence="3">CBS2887</strain>
    </source>
</reference>
<feature type="region of interest" description="Disordered" evidence="1">
    <location>
        <begin position="322"/>
        <end position="369"/>
    </location>
</feature>
<dbReference type="Proteomes" id="UP000774326">
    <property type="component" value="Unassembled WGS sequence"/>
</dbReference>
<evidence type="ECO:0000313" key="3">
    <source>
        <dbReference type="EMBL" id="KAH3672512.1"/>
    </source>
</evidence>
<accession>A0A9P8PI38</accession>
<gene>
    <name evidence="3" type="ORF">WICPIJ_010040</name>
</gene>
<feature type="chain" id="PRO_5040133293" description="Secreted protein" evidence="2">
    <location>
        <begin position="18"/>
        <end position="576"/>
    </location>
</feature>
<keyword evidence="2" id="KW-0732">Signal</keyword>
<sequence length="576" mass="62799">MIQIYLILAHCLLTITATITTSTLQQRELFVLPEADSHFVDSHYTLDYDTSSICSTTNFAGSLDQVSSYQGGLILEESEDDSVNYRFWAMVNSNYNLSEVLYYYDSPLNNTDVTSYRSIKTDQLGVVNFKVTNLTSKNCDDGSYTSLIFHYVDTKNVSHYYIFGLGDNFNQHVSIVTSQLTDFIPANVYSVNIDYSCDAVAEALSSGSCTKSLSLLETLTPGMATVVQHTATASIITLSSESSSQPVTTLTVSPTISSYTSSGTTLLAPVAKTITLAPDVIKAQDDSDDTTAESTTVVSPPAWDTQDLPHLHFSIPPVESFISASDPPSSSHSSTHVSSSSSSPSSLPHYVTSQLSGKNSTNHNTTTHNLSSNAITNITIPAFDPKLQGNLHPNRTLASFGLDIPYVMLGSFTQLTLNFTFNSHFVNSTNIATIFDTQSVVNHPRYGDRWFALDISRQFTDALDVSFDVFPFDLAKFNGDFGVTAVVSVNQSFVEDKAGSLKKRSDSVLSYEIVASVNEPISSATGDLSFIRIDKATVNTSNTSLAQVWEGSAIKLRNESLWTWVLPLLSVVWVLC</sequence>
<comment type="caution">
    <text evidence="3">The sequence shown here is derived from an EMBL/GenBank/DDBJ whole genome shotgun (WGS) entry which is preliminary data.</text>
</comment>
<dbReference type="AlphaFoldDB" id="A0A9P8PI38"/>
<keyword evidence="4" id="KW-1185">Reference proteome</keyword>
<evidence type="ECO:0008006" key="5">
    <source>
        <dbReference type="Google" id="ProtNLM"/>
    </source>
</evidence>
<feature type="compositionally biased region" description="Low complexity" evidence="1">
    <location>
        <begin position="322"/>
        <end position="349"/>
    </location>
</feature>
<dbReference type="EMBL" id="JAEUBG010005793">
    <property type="protein sequence ID" value="KAH3672512.1"/>
    <property type="molecule type" value="Genomic_DNA"/>
</dbReference>
<feature type="compositionally biased region" description="Low complexity" evidence="1">
    <location>
        <begin position="359"/>
        <end position="369"/>
    </location>
</feature>
<evidence type="ECO:0000313" key="4">
    <source>
        <dbReference type="Proteomes" id="UP000774326"/>
    </source>
</evidence>
<reference evidence="3" key="2">
    <citation type="submission" date="2021-01" db="EMBL/GenBank/DDBJ databases">
        <authorList>
            <person name="Schikora-Tamarit M.A."/>
        </authorList>
    </citation>
    <scope>NUCLEOTIDE SEQUENCE</scope>
    <source>
        <strain evidence="3">CBS2887</strain>
    </source>
</reference>
<organism evidence="3 4">
    <name type="scientific">Wickerhamomyces pijperi</name>
    <name type="common">Yeast</name>
    <name type="synonym">Pichia pijperi</name>
    <dbReference type="NCBI Taxonomy" id="599730"/>
    <lineage>
        <taxon>Eukaryota</taxon>
        <taxon>Fungi</taxon>
        <taxon>Dikarya</taxon>
        <taxon>Ascomycota</taxon>
        <taxon>Saccharomycotina</taxon>
        <taxon>Saccharomycetes</taxon>
        <taxon>Phaffomycetales</taxon>
        <taxon>Wickerhamomycetaceae</taxon>
        <taxon>Wickerhamomyces</taxon>
    </lineage>
</organism>